<sequence>MRKCQPQDSDNHNHSKVRKVAVTSIVMLTLWSKTAWGKTFNSPNPKDQSGGKSMFHETPKGDDCLVSPVSGAAIWDQEPPATEEGGGLDWGLVENRN</sequence>
<dbReference type="Proteomes" id="UP000237000">
    <property type="component" value="Unassembled WGS sequence"/>
</dbReference>
<keyword evidence="3" id="KW-1185">Reference proteome</keyword>
<dbReference type="EMBL" id="JXTC01000021">
    <property type="protein sequence ID" value="PON99003.1"/>
    <property type="molecule type" value="Genomic_DNA"/>
</dbReference>
<gene>
    <name evidence="2" type="ORF">TorRG33x02_052400</name>
</gene>
<feature type="compositionally biased region" description="Polar residues" evidence="1">
    <location>
        <begin position="39"/>
        <end position="51"/>
    </location>
</feature>
<dbReference type="AlphaFoldDB" id="A0A2P5FMN0"/>
<proteinExistence type="predicted"/>
<evidence type="ECO:0000313" key="2">
    <source>
        <dbReference type="EMBL" id="PON99003.1"/>
    </source>
</evidence>
<evidence type="ECO:0000256" key="1">
    <source>
        <dbReference type="SAM" id="MobiDB-lite"/>
    </source>
</evidence>
<accession>A0A2P5FMN0</accession>
<evidence type="ECO:0000313" key="3">
    <source>
        <dbReference type="Proteomes" id="UP000237000"/>
    </source>
</evidence>
<reference evidence="3" key="1">
    <citation type="submission" date="2016-06" db="EMBL/GenBank/DDBJ databases">
        <title>Parallel loss of symbiosis genes in relatives of nitrogen-fixing non-legume Parasponia.</title>
        <authorList>
            <person name="Van Velzen R."/>
            <person name="Holmer R."/>
            <person name="Bu F."/>
            <person name="Rutten L."/>
            <person name="Van Zeijl A."/>
            <person name="Liu W."/>
            <person name="Santuari L."/>
            <person name="Cao Q."/>
            <person name="Sharma T."/>
            <person name="Shen D."/>
            <person name="Roswanjaya Y."/>
            <person name="Wardhani T."/>
            <person name="Kalhor M.S."/>
            <person name="Jansen J."/>
            <person name="Van den Hoogen J."/>
            <person name="Gungor B."/>
            <person name="Hartog M."/>
            <person name="Hontelez J."/>
            <person name="Verver J."/>
            <person name="Yang W.-C."/>
            <person name="Schijlen E."/>
            <person name="Repin R."/>
            <person name="Schilthuizen M."/>
            <person name="Schranz E."/>
            <person name="Heidstra R."/>
            <person name="Miyata K."/>
            <person name="Fedorova E."/>
            <person name="Kohlen W."/>
            <person name="Bisseling T."/>
            <person name="Smit S."/>
            <person name="Geurts R."/>
        </authorList>
    </citation>
    <scope>NUCLEOTIDE SEQUENCE [LARGE SCALE GENOMIC DNA]</scope>
    <source>
        <strain evidence="3">cv. RG33-2</strain>
    </source>
</reference>
<organism evidence="2 3">
    <name type="scientific">Trema orientale</name>
    <name type="common">Charcoal tree</name>
    <name type="synonym">Celtis orientalis</name>
    <dbReference type="NCBI Taxonomy" id="63057"/>
    <lineage>
        <taxon>Eukaryota</taxon>
        <taxon>Viridiplantae</taxon>
        <taxon>Streptophyta</taxon>
        <taxon>Embryophyta</taxon>
        <taxon>Tracheophyta</taxon>
        <taxon>Spermatophyta</taxon>
        <taxon>Magnoliopsida</taxon>
        <taxon>eudicotyledons</taxon>
        <taxon>Gunneridae</taxon>
        <taxon>Pentapetalae</taxon>
        <taxon>rosids</taxon>
        <taxon>fabids</taxon>
        <taxon>Rosales</taxon>
        <taxon>Cannabaceae</taxon>
        <taxon>Trema</taxon>
    </lineage>
</organism>
<protein>
    <submittedName>
        <fullName evidence="2">Uncharacterized protein</fullName>
    </submittedName>
</protein>
<comment type="caution">
    <text evidence="2">The sequence shown here is derived from an EMBL/GenBank/DDBJ whole genome shotgun (WGS) entry which is preliminary data.</text>
</comment>
<dbReference type="InParanoid" id="A0A2P5FMN0"/>
<feature type="compositionally biased region" description="Basic and acidic residues" evidence="1">
    <location>
        <begin position="54"/>
        <end position="63"/>
    </location>
</feature>
<feature type="region of interest" description="Disordered" evidence="1">
    <location>
        <begin position="36"/>
        <end position="97"/>
    </location>
</feature>
<name>A0A2P5FMN0_TREOI</name>